<proteinExistence type="predicted"/>
<dbReference type="AlphaFoldDB" id="A0A8H6JZX0"/>
<evidence type="ECO:0000313" key="2">
    <source>
        <dbReference type="EMBL" id="KAF6821871.1"/>
    </source>
</evidence>
<feature type="region of interest" description="Disordered" evidence="1">
    <location>
        <begin position="1"/>
        <end position="31"/>
    </location>
</feature>
<dbReference type="Proteomes" id="UP000639643">
    <property type="component" value="Unassembled WGS sequence"/>
</dbReference>
<dbReference type="EMBL" id="WIGM01000567">
    <property type="protein sequence ID" value="KAF6821871.1"/>
    <property type="molecule type" value="Genomic_DNA"/>
</dbReference>
<protein>
    <submittedName>
        <fullName evidence="2">Uncharacterized protein</fullName>
    </submittedName>
</protein>
<reference evidence="2" key="1">
    <citation type="journal article" date="2020" name="Phytopathology">
        <title>Genome Sequence Resources of Colletotrichum truncatum, C. plurivorum, C. musicola, and C. sojae: Four Species Pathogenic to Soybean (Glycine max).</title>
        <authorList>
            <person name="Rogerio F."/>
            <person name="Boufleur T.R."/>
            <person name="Ciampi-Guillardi M."/>
            <person name="Sukno S.A."/>
            <person name="Thon M.R."/>
            <person name="Massola Junior N.S."/>
            <person name="Baroncelli R."/>
        </authorList>
    </citation>
    <scope>NUCLEOTIDE SEQUENCE</scope>
    <source>
        <strain evidence="2">LFN0074</strain>
    </source>
</reference>
<keyword evidence="3" id="KW-1185">Reference proteome</keyword>
<comment type="caution">
    <text evidence="2">The sequence shown here is derived from an EMBL/GenBank/DDBJ whole genome shotgun (WGS) entry which is preliminary data.</text>
</comment>
<evidence type="ECO:0000256" key="1">
    <source>
        <dbReference type="SAM" id="MobiDB-lite"/>
    </source>
</evidence>
<name>A0A8H6JZX0_9PEZI</name>
<accession>A0A8H6JZX0</accession>
<organism evidence="2 3">
    <name type="scientific">Colletotrichum musicola</name>
    <dbReference type="NCBI Taxonomy" id="2175873"/>
    <lineage>
        <taxon>Eukaryota</taxon>
        <taxon>Fungi</taxon>
        <taxon>Dikarya</taxon>
        <taxon>Ascomycota</taxon>
        <taxon>Pezizomycotina</taxon>
        <taxon>Sordariomycetes</taxon>
        <taxon>Hypocreomycetidae</taxon>
        <taxon>Glomerellales</taxon>
        <taxon>Glomerellaceae</taxon>
        <taxon>Colletotrichum</taxon>
        <taxon>Colletotrichum orchidearum species complex</taxon>
    </lineage>
</organism>
<gene>
    <name evidence="2" type="ORF">CMUS01_11317</name>
</gene>
<evidence type="ECO:0000313" key="3">
    <source>
        <dbReference type="Proteomes" id="UP000639643"/>
    </source>
</evidence>
<sequence length="91" mass="9911">MLEKRAGTQDRGMIGVNRQLRGSATEDKRGPAPCLCDKEDAEYGVCLVLGARRLGEFGTSSDVQDSGIQLLEHDGIEPIPAEECRDFARFG</sequence>